<comment type="caution">
    <text evidence="3">The sequence shown here is derived from an EMBL/GenBank/DDBJ whole genome shotgun (WGS) entry which is preliminary data.</text>
</comment>
<keyword evidence="4" id="KW-1185">Reference proteome</keyword>
<keyword evidence="1" id="KW-1133">Transmembrane helix</keyword>
<accession>A0A6N8H7K3</accession>
<dbReference type="Pfam" id="PF12158">
    <property type="entry name" value="DUF3592"/>
    <property type="match status" value="1"/>
</dbReference>
<evidence type="ECO:0000313" key="4">
    <source>
        <dbReference type="Proteomes" id="UP000433945"/>
    </source>
</evidence>
<sequence>MTALVFFEQEPQLYVGLAFIIFPFIVLGVIFYFYEVTIKKWKTTEGMIIRNTVERDKKDTDGYWRNYVVYEYSVDGKHYQNNDSHTQNLIFSSSLKYQIVPNERFVEGKKVKVYYNPQKPHKSVIDNKFDYYNLAILFFSIIGALIAYYDWK</sequence>
<dbReference type="AlphaFoldDB" id="A0A6N8H7K3"/>
<feature type="transmembrane region" description="Helical" evidence="1">
    <location>
        <begin position="131"/>
        <end position="149"/>
    </location>
</feature>
<name>A0A6N8H7K3_9FLAO</name>
<keyword evidence="1" id="KW-0472">Membrane</keyword>
<proteinExistence type="predicted"/>
<feature type="transmembrane region" description="Helical" evidence="1">
    <location>
        <begin position="12"/>
        <end position="34"/>
    </location>
</feature>
<evidence type="ECO:0000313" key="3">
    <source>
        <dbReference type="EMBL" id="MUV02252.1"/>
    </source>
</evidence>
<dbReference type="InterPro" id="IPR021994">
    <property type="entry name" value="DUF3592"/>
</dbReference>
<evidence type="ECO:0000259" key="2">
    <source>
        <dbReference type="Pfam" id="PF12158"/>
    </source>
</evidence>
<dbReference type="EMBL" id="WOWP01000001">
    <property type="protein sequence ID" value="MUV02252.1"/>
    <property type="molecule type" value="Genomic_DNA"/>
</dbReference>
<protein>
    <submittedName>
        <fullName evidence="3">DUF3592 domain-containing protein</fullName>
    </submittedName>
</protein>
<dbReference type="Proteomes" id="UP000433945">
    <property type="component" value="Unassembled WGS sequence"/>
</dbReference>
<evidence type="ECO:0000256" key="1">
    <source>
        <dbReference type="SAM" id="Phobius"/>
    </source>
</evidence>
<keyword evidence="1" id="KW-0812">Transmembrane</keyword>
<organism evidence="3 4">
    <name type="scientific">Flavobacterium rakeshii</name>
    <dbReference type="NCBI Taxonomy" id="1038845"/>
    <lineage>
        <taxon>Bacteria</taxon>
        <taxon>Pseudomonadati</taxon>
        <taxon>Bacteroidota</taxon>
        <taxon>Flavobacteriia</taxon>
        <taxon>Flavobacteriales</taxon>
        <taxon>Flavobacteriaceae</taxon>
        <taxon>Flavobacterium</taxon>
    </lineage>
</organism>
<gene>
    <name evidence="3" type="ORF">GN157_00880</name>
</gene>
<feature type="domain" description="DUF3592" evidence="2">
    <location>
        <begin position="44"/>
        <end position="128"/>
    </location>
</feature>
<reference evidence="3 4" key="1">
    <citation type="submission" date="2019-12" db="EMBL/GenBank/DDBJ databases">
        <authorList>
            <person name="Sun J.-Q."/>
        </authorList>
    </citation>
    <scope>NUCLEOTIDE SEQUENCE [LARGE SCALE GENOMIC DNA]</scope>
    <source>
        <strain evidence="3 4">JCM 17928</strain>
    </source>
</reference>